<name>A0A2S7T1W4_9BACT</name>
<evidence type="ECO:0000259" key="3">
    <source>
        <dbReference type="Pfam" id="PF18962"/>
    </source>
</evidence>
<dbReference type="InterPro" id="IPR050300">
    <property type="entry name" value="GDXG_lipolytic_enzyme"/>
</dbReference>
<feature type="domain" description="Secretion system C-terminal sorting" evidence="3">
    <location>
        <begin position="327"/>
        <end position="398"/>
    </location>
</feature>
<dbReference type="EMBL" id="PPSL01000001">
    <property type="protein sequence ID" value="PQJ12944.1"/>
    <property type="molecule type" value="Genomic_DNA"/>
</dbReference>
<keyword evidence="2" id="KW-0732">Signal</keyword>
<evidence type="ECO:0000256" key="1">
    <source>
        <dbReference type="ARBA" id="ARBA00022801"/>
    </source>
</evidence>
<proteinExistence type="predicted"/>
<dbReference type="AlphaFoldDB" id="A0A2S7T1W4"/>
<evidence type="ECO:0000313" key="6">
    <source>
        <dbReference type="Proteomes" id="UP000239872"/>
    </source>
</evidence>
<feature type="signal peptide" evidence="2">
    <location>
        <begin position="1"/>
        <end position="23"/>
    </location>
</feature>
<dbReference type="InterPro" id="IPR029058">
    <property type="entry name" value="AB_hydrolase_fold"/>
</dbReference>
<dbReference type="PANTHER" id="PTHR48081">
    <property type="entry name" value="AB HYDROLASE SUPERFAMILY PROTEIN C4A8.06C"/>
    <property type="match status" value="1"/>
</dbReference>
<dbReference type="Gene3D" id="3.40.50.1820">
    <property type="entry name" value="alpha/beta hydrolase"/>
    <property type="match status" value="1"/>
</dbReference>
<dbReference type="Pfam" id="PF20434">
    <property type="entry name" value="BD-FAE"/>
    <property type="match status" value="1"/>
</dbReference>
<feature type="chain" id="PRO_5015728014" description="Secretion system C-terminal sorting domain-containing protein" evidence="2">
    <location>
        <begin position="24"/>
        <end position="401"/>
    </location>
</feature>
<evidence type="ECO:0000259" key="4">
    <source>
        <dbReference type="Pfam" id="PF20434"/>
    </source>
</evidence>
<dbReference type="InterPro" id="IPR049492">
    <property type="entry name" value="BD-FAE-like_dom"/>
</dbReference>
<evidence type="ECO:0008006" key="7">
    <source>
        <dbReference type="Google" id="ProtNLM"/>
    </source>
</evidence>
<protein>
    <recommendedName>
        <fullName evidence="7">Secretion system C-terminal sorting domain-containing protein</fullName>
    </recommendedName>
</protein>
<dbReference type="OrthoDB" id="9777975at2"/>
<reference evidence="5 6" key="1">
    <citation type="submission" date="2018-01" db="EMBL/GenBank/DDBJ databases">
        <title>A novel member of the phylum Bacteroidetes isolated from glacier ice.</title>
        <authorList>
            <person name="Liu Q."/>
            <person name="Xin Y.-H."/>
        </authorList>
    </citation>
    <scope>NUCLEOTIDE SEQUENCE [LARGE SCALE GENOMIC DNA]</scope>
    <source>
        <strain evidence="5 6">RB1R16</strain>
    </source>
</reference>
<dbReference type="GO" id="GO:0016787">
    <property type="term" value="F:hydrolase activity"/>
    <property type="evidence" value="ECO:0007669"/>
    <property type="project" value="UniProtKB-KW"/>
</dbReference>
<keyword evidence="1" id="KW-0378">Hydrolase</keyword>
<dbReference type="SUPFAM" id="SSF53474">
    <property type="entry name" value="alpha/beta-Hydrolases"/>
    <property type="match status" value="1"/>
</dbReference>
<dbReference type="RefSeq" id="WP_105037828.1">
    <property type="nucleotide sequence ID" value="NZ_PPSL01000001.1"/>
</dbReference>
<gene>
    <name evidence="5" type="ORF">CJD36_004155</name>
</gene>
<comment type="caution">
    <text evidence="5">The sequence shown here is derived from an EMBL/GenBank/DDBJ whole genome shotgun (WGS) entry which is preliminary data.</text>
</comment>
<organism evidence="5 6">
    <name type="scientific">Flavipsychrobacter stenotrophus</name>
    <dbReference type="NCBI Taxonomy" id="2077091"/>
    <lineage>
        <taxon>Bacteria</taxon>
        <taxon>Pseudomonadati</taxon>
        <taxon>Bacteroidota</taxon>
        <taxon>Chitinophagia</taxon>
        <taxon>Chitinophagales</taxon>
        <taxon>Chitinophagaceae</taxon>
        <taxon>Flavipsychrobacter</taxon>
    </lineage>
</organism>
<feature type="domain" description="BD-FAE-like" evidence="4">
    <location>
        <begin position="53"/>
        <end position="178"/>
    </location>
</feature>
<evidence type="ECO:0000256" key="2">
    <source>
        <dbReference type="SAM" id="SignalP"/>
    </source>
</evidence>
<dbReference type="InterPro" id="IPR026444">
    <property type="entry name" value="Secre_tail"/>
</dbReference>
<dbReference type="Pfam" id="PF18962">
    <property type="entry name" value="Por_Secre_tail"/>
    <property type="match status" value="1"/>
</dbReference>
<accession>A0A2S7T1W4</accession>
<dbReference type="NCBIfam" id="TIGR04183">
    <property type="entry name" value="Por_Secre_tail"/>
    <property type="match status" value="1"/>
</dbReference>
<sequence length="401" mass="43116">MKRKIYSLAMLAIAAFSVGKANAQCPTGRYNSFMFPTYTVDSVVYSTPYNLKMDIYQPAGDALAARPLVILAHGGSFVGGTRHDDATVVDLCKNLAKRGYVTASIDYRLGNLVSMVLDSTVAIDVVIKAISDGKAAVRFFRQDAATTNTYKIDVNNIYYGGNSAGAVLFMHAGYMRTMGEAPSYIQTALTANGGIDGNSGNAGYSSDGKAVINLAGALNNVSFINAGDIPSVNVQGDIDNTVPYVCAYPLSGSVHVNLCGLGTMEPEYVAKSIYHMSKVYPGDGHVPWSSDPLKFAQVDSMVTEFLYNVNCSAVNVNDVSTATEVSLFPNPASSEVNIRSSELLNDVIVYDQTGRVVLTHTAINNKNYVLNTNALSSGMYMVKVHFNNENYTPIVKRIVIE</sequence>
<dbReference type="Proteomes" id="UP000239872">
    <property type="component" value="Unassembled WGS sequence"/>
</dbReference>
<keyword evidence="6" id="KW-1185">Reference proteome</keyword>
<evidence type="ECO:0000313" key="5">
    <source>
        <dbReference type="EMBL" id="PQJ12944.1"/>
    </source>
</evidence>